<dbReference type="InterPro" id="IPR050330">
    <property type="entry name" value="Bact_OuterMem_StrucFunc"/>
</dbReference>
<protein>
    <submittedName>
        <fullName evidence="6">WD40 repeat protein</fullName>
    </submittedName>
</protein>
<dbReference type="CDD" id="cd07185">
    <property type="entry name" value="OmpA_C-like"/>
    <property type="match status" value="1"/>
</dbReference>
<dbReference type="OrthoDB" id="1488841at2"/>
<comment type="subcellular location">
    <subcellularLocation>
        <location evidence="1">Cell outer membrane</location>
    </subcellularLocation>
</comment>
<dbReference type="AlphaFoldDB" id="A0A419XAB6"/>
<dbReference type="EMBL" id="RAPQ01000008">
    <property type="protein sequence ID" value="RKE04586.1"/>
    <property type="molecule type" value="Genomic_DNA"/>
</dbReference>
<dbReference type="Proteomes" id="UP000284531">
    <property type="component" value="Unassembled WGS sequence"/>
</dbReference>
<dbReference type="SUPFAM" id="SSF82171">
    <property type="entry name" value="DPP6 N-terminal domain-like"/>
    <property type="match status" value="1"/>
</dbReference>
<dbReference type="PANTHER" id="PTHR30329:SF21">
    <property type="entry name" value="LIPOPROTEIN YIAD-RELATED"/>
    <property type="match status" value="1"/>
</dbReference>
<dbReference type="Gene3D" id="1.25.40.10">
    <property type="entry name" value="Tetratricopeptide repeat domain"/>
    <property type="match status" value="1"/>
</dbReference>
<dbReference type="RefSeq" id="WP_120239349.1">
    <property type="nucleotide sequence ID" value="NZ_RAPQ01000008.1"/>
</dbReference>
<keyword evidence="7" id="KW-1185">Reference proteome</keyword>
<sequence length="627" mass="71764">MATKFQLTLLFVCFAFLLSAQSRFLRRGEKAFVKTHYAEAIANFKNVKNKNPEINRKIAESYYFLGDYQEAENYYQKIYDSEKSADDLLALSHIHLNAEKYEEAILCCERAAEKGANQIRVCKRIKAIQELEKATDASGMILRAIHQQPKSKSLGVSVVGNKIMYSNLGKKNARGVKNYQLFYSEFTDQEYSELKPWANQLDNAVDLGAVAVLGDEKTMYYTRWYTRKGRQYMEIVEAELKKNKWKASFVLPFNGRKYSCAYPYITKDGKSLYFSSDMPGGYGGMDIYVCHKRGKFWGAPINLGEEINTKHHEIYPSILKDGKLWFASDGQVGYGHLDLFYASKTKEGEWGEVKNAGPALNSSQNDFSIQNSPEEGQLLMVSDRNNKGIRDRIYSFGADRKMQVELFVKDEISKESIANAKIEVEKVLSNQMIVPQQIAAGKFQFEVSCYELGEGILYEINAEKQGYEKTRVKYYPVKSNLSIDILLRKLEENMEGGFAKELTPIHYPDKRMMFRKLHFDAGQESLNSQAKLTLSKMAGFWKMYPELDIVINSHTDSKGVAESNKTLSMKRAKMAREFLIAKGVDSNRIICNAYGERFVVNGCVDDMDCSEELHRQNRRLELLFVIK</sequence>
<evidence type="ECO:0000259" key="5">
    <source>
        <dbReference type="PROSITE" id="PS51123"/>
    </source>
</evidence>
<evidence type="ECO:0000256" key="2">
    <source>
        <dbReference type="ARBA" id="ARBA00023136"/>
    </source>
</evidence>
<dbReference type="PROSITE" id="PS51123">
    <property type="entry name" value="OMPA_2"/>
    <property type="match status" value="1"/>
</dbReference>
<evidence type="ECO:0000313" key="6">
    <source>
        <dbReference type="EMBL" id="RKE04586.1"/>
    </source>
</evidence>
<comment type="caution">
    <text evidence="6">The sequence shown here is derived from an EMBL/GenBank/DDBJ whole genome shotgun (WGS) entry which is preliminary data.</text>
</comment>
<feature type="domain" description="OmpA-like" evidence="5">
    <location>
        <begin position="506"/>
        <end position="627"/>
    </location>
</feature>
<proteinExistence type="predicted"/>
<name>A0A419XAB6_9BACT</name>
<dbReference type="SUPFAM" id="SSF103088">
    <property type="entry name" value="OmpA-like"/>
    <property type="match status" value="1"/>
</dbReference>
<dbReference type="PRINTS" id="PR01021">
    <property type="entry name" value="OMPADOMAIN"/>
</dbReference>
<keyword evidence="3" id="KW-0998">Cell outer membrane</keyword>
<dbReference type="InterPro" id="IPR006664">
    <property type="entry name" value="OMP_bac"/>
</dbReference>
<gene>
    <name evidence="6" type="ORF">BXY64_1612</name>
</gene>
<dbReference type="InterPro" id="IPR006665">
    <property type="entry name" value="OmpA-like"/>
</dbReference>
<dbReference type="InterPro" id="IPR036737">
    <property type="entry name" value="OmpA-like_sf"/>
</dbReference>
<evidence type="ECO:0000256" key="3">
    <source>
        <dbReference type="ARBA" id="ARBA00023237"/>
    </source>
</evidence>
<dbReference type="Pfam" id="PF00691">
    <property type="entry name" value="OmpA"/>
    <property type="match status" value="1"/>
</dbReference>
<keyword evidence="2 4" id="KW-0472">Membrane</keyword>
<evidence type="ECO:0000256" key="1">
    <source>
        <dbReference type="ARBA" id="ARBA00004442"/>
    </source>
</evidence>
<dbReference type="Pfam" id="PF07676">
    <property type="entry name" value="PD40"/>
    <property type="match status" value="2"/>
</dbReference>
<dbReference type="InterPro" id="IPR011990">
    <property type="entry name" value="TPR-like_helical_dom_sf"/>
</dbReference>
<dbReference type="PANTHER" id="PTHR30329">
    <property type="entry name" value="STATOR ELEMENT OF FLAGELLAR MOTOR COMPLEX"/>
    <property type="match status" value="1"/>
</dbReference>
<dbReference type="SUPFAM" id="SSF48452">
    <property type="entry name" value="TPR-like"/>
    <property type="match status" value="1"/>
</dbReference>
<reference evidence="6 7" key="1">
    <citation type="submission" date="2018-09" db="EMBL/GenBank/DDBJ databases">
        <title>Genomic Encyclopedia of Archaeal and Bacterial Type Strains, Phase II (KMG-II): from individual species to whole genera.</title>
        <authorList>
            <person name="Goeker M."/>
        </authorList>
    </citation>
    <scope>NUCLEOTIDE SEQUENCE [LARGE SCALE GENOMIC DNA]</scope>
    <source>
        <strain evidence="6 7">DSM 21950</strain>
    </source>
</reference>
<dbReference type="InterPro" id="IPR011659">
    <property type="entry name" value="WD40"/>
</dbReference>
<dbReference type="GO" id="GO:0009279">
    <property type="term" value="C:cell outer membrane"/>
    <property type="evidence" value="ECO:0007669"/>
    <property type="project" value="UniProtKB-SubCell"/>
</dbReference>
<dbReference type="Gene3D" id="3.30.1330.60">
    <property type="entry name" value="OmpA-like domain"/>
    <property type="match status" value="1"/>
</dbReference>
<accession>A0A419XAB6</accession>
<evidence type="ECO:0000313" key="7">
    <source>
        <dbReference type="Proteomes" id="UP000284531"/>
    </source>
</evidence>
<evidence type="ECO:0000256" key="4">
    <source>
        <dbReference type="PROSITE-ProRule" id="PRU00473"/>
    </source>
</evidence>
<organism evidence="6 7">
    <name type="scientific">Marinifilum flexuosum</name>
    <dbReference type="NCBI Taxonomy" id="1117708"/>
    <lineage>
        <taxon>Bacteria</taxon>
        <taxon>Pseudomonadati</taxon>
        <taxon>Bacteroidota</taxon>
        <taxon>Bacteroidia</taxon>
        <taxon>Marinilabiliales</taxon>
        <taxon>Marinifilaceae</taxon>
    </lineage>
</organism>